<dbReference type="PANTHER" id="PTHR30558">
    <property type="entry name" value="EXBD MEMBRANE COMPONENT OF PMF-DRIVEN MACROMOLECULE IMPORT SYSTEM"/>
    <property type="match status" value="1"/>
</dbReference>
<evidence type="ECO:0000256" key="4">
    <source>
        <dbReference type="ARBA" id="ARBA00022989"/>
    </source>
</evidence>
<keyword evidence="5 6" id="KW-0472">Membrane</keyword>
<keyword evidence="2" id="KW-1003">Cell membrane</keyword>
<evidence type="ECO:0000256" key="1">
    <source>
        <dbReference type="ARBA" id="ARBA00004162"/>
    </source>
</evidence>
<dbReference type="GO" id="GO:0005886">
    <property type="term" value="C:plasma membrane"/>
    <property type="evidence" value="ECO:0007669"/>
    <property type="project" value="UniProtKB-SubCell"/>
</dbReference>
<reference evidence="7" key="1">
    <citation type="submission" date="2019-08" db="EMBL/GenBank/DDBJ databases">
        <authorList>
            <person name="Kucharzyk K."/>
            <person name="Murdoch R.W."/>
            <person name="Higgins S."/>
            <person name="Loffler F."/>
        </authorList>
    </citation>
    <scope>NUCLEOTIDE SEQUENCE</scope>
</reference>
<dbReference type="Pfam" id="PF02472">
    <property type="entry name" value="ExbD"/>
    <property type="match status" value="1"/>
</dbReference>
<comment type="subcellular location">
    <subcellularLocation>
        <location evidence="1">Cell membrane</location>
        <topology evidence="1">Single-pass membrane protein</topology>
    </subcellularLocation>
</comment>
<dbReference type="PANTHER" id="PTHR30558:SF3">
    <property type="entry name" value="BIOPOLYMER TRANSPORT PROTEIN EXBD-RELATED"/>
    <property type="match status" value="1"/>
</dbReference>
<comment type="caution">
    <text evidence="7">The sequence shown here is derived from an EMBL/GenBank/DDBJ whole genome shotgun (WGS) entry which is preliminary data.</text>
</comment>
<proteinExistence type="predicted"/>
<organism evidence="7">
    <name type="scientific">bioreactor metagenome</name>
    <dbReference type="NCBI Taxonomy" id="1076179"/>
    <lineage>
        <taxon>unclassified sequences</taxon>
        <taxon>metagenomes</taxon>
        <taxon>ecological metagenomes</taxon>
    </lineage>
</organism>
<dbReference type="EMBL" id="VSSQ01000219">
    <property type="protein sequence ID" value="MPL86255.1"/>
    <property type="molecule type" value="Genomic_DNA"/>
</dbReference>
<evidence type="ECO:0000256" key="5">
    <source>
        <dbReference type="ARBA" id="ARBA00023136"/>
    </source>
</evidence>
<dbReference type="GO" id="GO:0022857">
    <property type="term" value="F:transmembrane transporter activity"/>
    <property type="evidence" value="ECO:0007669"/>
    <property type="project" value="InterPro"/>
</dbReference>
<keyword evidence="3 6" id="KW-0812">Transmembrane</keyword>
<gene>
    <name evidence="7" type="ORF">SDC9_32232</name>
</gene>
<sequence length="156" mass="17923">MAVIRKGEKRGMPALSTSSLPDIIFMLLFFFMAVTTMKEVTYKVKVTPPSATELQKLENKSLVRYIYVGEPTREFREQFGSATRIQLNDQFADVSEIENFITMERTAMKEEDQNVMTVSIKADKETKMGIITDIKQALRRAYALKINYQASTRQSF</sequence>
<keyword evidence="4 6" id="KW-1133">Transmembrane helix</keyword>
<name>A0A644V5E9_9ZZZZ</name>
<evidence type="ECO:0000256" key="6">
    <source>
        <dbReference type="SAM" id="Phobius"/>
    </source>
</evidence>
<feature type="transmembrane region" description="Helical" evidence="6">
    <location>
        <begin position="12"/>
        <end position="34"/>
    </location>
</feature>
<protein>
    <recommendedName>
        <fullName evidence="8">Biopolymer transporter ExbD</fullName>
    </recommendedName>
</protein>
<evidence type="ECO:0000313" key="7">
    <source>
        <dbReference type="EMBL" id="MPL86255.1"/>
    </source>
</evidence>
<dbReference type="AlphaFoldDB" id="A0A644V5E9"/>
<dbReference type="InterPro" id="IPR003400">
    <property type="entry name" value="ExbD"/>
</dbReference>
<evidence type="ECO:0000256" key="3">
    <source>
        <dbReference type="ARBA" id="ARBA00022692"/>
    </source>
</evidence>
<accession>A0A644V5E9</accession>
<evidence type="ECO:0000256" key="2">
    <source>
        <dbReference type="ARBA" id="ARBA00022475"/>
    </source>
</evidence>
<evidence type="ECO:0008006" key="8">
    <source>
        <dbReference type="Google" id="ProtNLM"/>
    </source>
</evidence>